<feature type="region of interest" description="Disordered" evidence="6">
    <location>
        <begin position="524"/>
        <end position="550"/>
    </location>
</feature>
<evidence type="ECO:0000256" key="5">
    <source>
        <dbReference type="PROSITE-ProRule" id="PRU00221"/>
    </source>
</evidence>
<dbReference type="InterPro" id="IPR001680">
    <property type="entry name" value="WD40_rpt"/>
</dbReference>
<dbReference type="Gene3D" id="2.130.10.10">
    <property type="entry name" value="YVTN repeat-like/Quinoprotein amine dehydrogenase"/>
    <property type="match status" value="1"/>
</dbReference>
<feature type="domain" description="WDR59/RTC1-like RING zinc finger" evidence="7">
    <location>
        <begin position="816"/>
        <end position="864"/>
    </location>
</feature>
<dbReference type="EMBL" id="CAJNOI010000040">
    <property type="protein sequence ID" value="CAF0912464.1"/>
    <property type="molecule type" value="Genomic_DNA"/>
</dbReference>
<dbReference type="InterPro" id="IPR036322">
    <property type="entry name" value="WD40_repeat_dom_sf"/>
</dbReference>
<feature type="region of interest" description="Disordered" evidence="6">
    <location>
        <begin position="481"/>
        <end position="512"/>
    </location>
</feature>
<reference evidence="8" key="1">
    <citation type="submission" date="2021-02" db="EMBL/GenBank/DDBJ databases">
        <authorList>
            <person name="Nowell W R."/>
        </authorList>
    </citation>
    <scope>NUCLEOTIDE SEQUENCE</scope>
</reference>
<dbReference type="Proteomes" id="UP000663832">
    <property type="component" value="Unassembled WGS sequence"/>
</dbReference>
<dbReference type="PANTHER" id="PTHR46200:SF1">
    <property type="entry name" value="GATOR COMPLEX PROTEIN WDR24"/>
    <property type="match status" value="1"/>
</dbReference>
<dbReference type="AlphaFoldDB" id="A0A814AGL0"/>
<evidence type="ECO:0000313" key="9">
    <source>
        <dbReference type="EMBL" id="CAF1523185.1"/>
    </source>
</evidence>
<dbReference type="SUPFAM" id="SSF50978">
    <property type="entry name" value="WD40 repeat-like"/>
    <property type="match status" value="1"/>
</dbReference>
<gene>
    <name evidence="8" type="ORF">BJG266_LOCUS11077</name>
    <name evidence="9" type="ORF">QVE165_LOCUS44943</name>
</gene>
<evidence type="ECO:0000313" key="8">
    <source>
        <dbReference type="EMBL" id="CAF0912464.1"/>
    </source>
</evidence>
<dbReference type="PROSITE" id="PS50082">
    <property type="entry name" value="WD_REPEATS_2"/>
    <property type="match status" value="1"/>
</dbReference>
<dbReference type="Proteomes" id="UP000663877">
    <property type="component" value="Unassembled WGS sequence"/>
</dbReference>
<dbReference type="GO" id="GO:0061700">
    <property type="term" value="C:GATOR2 complex"/>
    <property type="evidence" value="ECO:0007669"/>
    <property type="project" value="TreeGrafter"/>
</dbReference>
<feature type="compositionally biased region" description="Basic residues" evidence="6">
    <location>
        <begin position="500"/>
        <end position="512"/>
    </location>
</feature>
<dbReference type="SMART" id="SM00320">
    <property type="entry name" value="WD40"/>
    <property type="match status" value="5"/>
</dbReference>
<comment type="similarity">
    <text evidence="1">Belongs to the WD repeat WDR24 family.</text>
</comment>
<feature type="repeat" description="WD" evidence="5">
    <location>
        <begin position="223"/>
        <end position="245"/>
    </location>
</feature>
<name>A0A814AGL0_9BILA</name>
<evidence type="ECO:0000313" key="10">
    <source>
        <dbReference type="Proteomes" id="UP000663832"/>
    </source>
</evidence>
<evidence type="ECO:0000313" key="11">
    <source>
        <dbReference type="Proteomes" id="UP000663877"/>
    </source>
</evidence>
<dbReference type="InterPro" id="IPR049566">
    <property type="entry name" value="WDR59_RTC1-like_RING_Znf"/>
</dbReference>
<dbReference type="PANTHER" id="PTHR46200">
    <property type="entry name" value="GATOR COMPLEX PROTEIN WDR24"/>
    <property type="match status" value="1"/>
</dbReference>
<evidence type="ECO:0000256" key="4">
    <source>
        <dbReference type="ARBA" id="ARBA00040269"/>
    </source>
</evidence>
<evidence type="ECO:0000256" key="6">
    <source>
        <dbReference type="SAM" id="MobiDB-lite"/>
    </source>
</evidence>
<keyword evidence="3" id="KW-0677">Repeat</keyword>
<dbReference type="GO" id="GO:0016239">
    <property type="term" value="P:positive regulation of macroautophagy"/>
    <property type="evidence" value="ECO:0007669"/>
    <property type="project" value="TreeGrafter"/>
</dbReference>
<dbReference type="CDD" id="cd16693">
    <property type="entry name" value="mRING-H2-C3H3C2_WDR24"/>
    <property type="match status" value="1"/>
</dbReference>
<organism evidence="8 11">
    <name type="scientific">Adineta steineri</name>
    <dbReference type="NCBI Taxonomy" id="433720"/>
    <lineage>
        <taxon>Eukaryota</taxon>
        <taxon>Metazoa</taxon>
        <taxon>Spiralia</taxon>
        <taxon>Gnathifera</taxon>
        <taxon>Rotifera</taxon>
        <taxon>Eurotatoria</taxon>
        <taxon>Bdelloidea</taxon>
        <taxon>Adinetida</taxon>
        <taxon>Adinetidae</taxon>
        <taxon>Adineta</taxon>
    </lineage>
</organism>
<dbReference type="Pfam" id="PF00400">
    <property type="entry name" value="WD40"/>
    <property type="match status" value="2"/>
</dbReference>
<dbReference type="InterPro" id="IPR015943">
    <property type="entry name" value="WD40/YVTN_repeat-like_dom_sf"/>
</dbReference>
<dbReference type="GO" id="GO:1904263">
    <property type="term" value="P:positive regulation of TORC1 signaling"/>
    <property type="evidence" value="ECO:0007669"/>
    <property type="project" value="TreeGrafter"/>
</dbReference>
<evidence type="ECO:0000256" key="1">
    <source>
        <dbReference type="ARBA" id="ARBA00008134"/>
    </source>
</evidence>
<dbReference type="InterPro" id="IPR037590">
    <property type="entry name" value="WDR24"/>
</dbReference>
<keyword evidence="10" id="KW-1185">Reference proteome</keyword>
<accession>A0A814AGL0</accession>
<sequence length="888" mass="101741">MDETKLPKLFNQSTFSYRILGGATVLRPNYNGNRVIAAGQQNFQLLAIKEVDGTEQFVKEHDFRNGFRSSNTALQPTDIAWNPHDETCFASASTAGLLNIWDIQQPILNAQVKIHNATINRIQFHPTNQKVLLTASQDGYAKLIDFRTYNTNKVVASFRHVSEDGFRDIQINPENPFLFAAALNDQCIVPLWDIRSIQTPVMVLTTADRTLCLAWNMNKPYWLATGGRDRTIRVWNTQDSNVRQEPLFKVQSFGTVSKLSWRPSCHYHIACSTLLVDPRIHVWDVRRAYLPYASFCHHQNTIGDFSWRPNSDNLLSISRDENLVHAHISSAIRTDQFAPLFSLNATSKGHVYSAMPNIDNDYIRALYSEHHIPTSFTGLKKCYSEEIMSTFLKWNKTIPGKSIVGIYANSSIDNSVESFHKFARGWTFGNGDKSSQSLIEICDMNSIVAEQLQRPDLRATWEVIKMIYADCDGLQAYRMHSSRNTPSTTKNRHISDSLSGHRHHHHHHHHHNYLQHIASMANSTEMQQQDNESNEELNGRKRIKSQDQIIPPNSQMEMIDDADTYIVRDVLTDDIIFITPEDALNIMNGYDMLYENEYDIDTMHDGMPMASNETPSIINGDSDMNGLPYDRVSNRYHDAIMTMKENEFGPVPDFDSPDSAMPEPMPHMLTDDSDKFFTIDESYCPTMQNHPLIFDDVIKQTIWYYVENNELQVAVHLLLALYPKLGDRKILQLFSAAHFNWIKIYIELLQKLRLFVKAKQITKHCLEKEKIPLNYDSSDYDGTLILAAQSPTLKRPTTSTIPSATKNPSSTPKDFMCTICRIPCRGVFSFCGVCFHGGHIDHIRTWFNTHDECPYGCGHRCKDRDTQNRRSRGISQRFTSKSPFVFQQ</sequence>
<dbReference type="GO" id="GO:0005829">
    <property type="term" value="C:cytosol"/>
    <property type="evidence" value="ECO:0007669"/>
    <property type="project" value="TreeGrafter"/>
</dbReference>
<dbReference type="Pfam" id="PF17120">
    <property type="entry name" value="zf-RING_16"/>
    <property type="match status" value="1"/>
</dbReference>
<protein>
    <recommendedName>
        <fullName evidence="4">GATOR2 complex protein WDR24</fullName>
    </recommendedName>
</protein>
<proteinExistence type="inferred from homology"/>
<dbReference type="EMBL" id="CAJNOM010000616">
    <property type="protein sequence ID" value="CAF1523185.1"/>
    <property type="molecule type" value="Genomic_DNA"/>
</dbReference>
<evidence type="ECO:0000256" key="2">
    <source>
        <dbReference type="ARBA" id="ARBA00022574"/>
    </source>
</evidence>
<dbReference type="OrthoDB" id="60955at2759"/>
<evidence type="ECO:0000259" key="7">
    <source>
        <dbReference type="Pfam" id="PF17120"/>
    </source>
</evidence>
<comment type="caution">
    <text evidence="8">The sequence shown here is derived from an EMBL/GenBank/DDBJ whole genome shotgun (WGS) entry which is preliminary data.</text>
</comment>
<evidence type="ECO:0000256" key="3">
    <source>
        <dbReference type="ARBA" id="ARBA00022737"/>
    </source>
</evidence>
<dbReference type="GO" id="GO:0005774">
    <property type="term" value="C:vacuolar membrane"/>
    <property type="evidence" value="ECO:0007669"/>
    <property type="project" value="TreeGrafter"/>
</dbReference>
<keyword evidence="2 5" id="KW-0853">WD repeat</keyword>